<feature type="transmembrane region" description="Helical" evidence="7">
    <location>
        <begin position="754"/>
        <end position="777"/>
    </location>
</feature>
<sequence>MKFAKELEQDLVSEWSIKYLDYKAGKKHVKAVARAQTRMNATPRTPAQPNLGPRASSLYGAISPVVSRSRPSPAVERYDGINKTSTEAQQSAPAILEADSGAPSDSSDEGPLAHTKKTPPMPIPARNDGSADDGNYGSFILTPPARPRPNFELPDPALEPPQSPRDTSALRGILNRSPSGRAASVTVPENAYEVGRTLSPSHRNTLANLKNRMPRSGSVRPFMRRFFSVGGAPLSPAQSRKLDVDMMAIDQVNKKQKDFFKFMDKELEKVETFYRAKEDEAGARLKVLREQLHEMRNRRLEELAAAQHAKEYHRREDNRIFDFQGGRSNGLSKKDDDYRPNSRDRLTAWLDPFEKAYGTAKAAVISPRIGGNSKALQNMARSPNLRARAQADQNRQMDEGRDYVRRPHYHDDVPYRTAKRKLKLALQEFYRGMELLKSYALLNRTAFRKINKKYDKAVDAHPPLRYMSEKVNKAWFVNSDVLDSHIHAVEDLYARYFERGNHKIAVGKLRSSSGKRRDQSASAFRNGVLIGIGAVFSIQGTIYGSDLLQDPDPVIRVQTSYLLQIYGGYFLALYLFSWFCLDCSIWTSNKINYQFVFEFDTRHNLDWRQLSEFPSFLILVWGLFVWLNFSRYGAPEMFIYYPVILIFATVALIFFPGPYIFHRSRRWFVYSHWRLLLAGIYPVEFRDFFLGDMYCSLTYFMSNIELFFCLYANYWNNPAQCNSTHSRLLGFFSALPGIWRALQCLRRYYDTRNVFPHLVNCGKYAMTIIYYITLSIYRIDHGKGHLEVFITFATINAIYCSIWDLLMDWSLLQPHASKRFLREVRGYKNPYYYYAAMIIDPIFRFNWIFYAIYTHNLQHSTIVSFLVAFSEVTRRGVWVLFRVENEHCSNVARNKASRDVPLPYALSDSEEDPVQPEESTTNQASSIQGHGSRTLSRRRSRPGTAPSALEEAEIGGSSLSGRPTMARSFTRIVADAHTQDFEKKRKPGAGDGDNLVNRQRDGDEEDDGGREGEYGSSEDDDEDDAQDIVDAEALLRSRRKSEGGAGPP</sequence>
<feature type="domain" description="SPX" evidence="9">
    <location>
        <begin position="1"/>
        <end position="468"/>
    </location>
</feature>
<feature type="domain" description="EXS" evidence="8">
    <location>
        <begin position="720"/>
        <end position="914"/>
    </location>
</feature>
<evidence type="ECO:0000259" key="9">
    <source>
        <dbReference type="PROSITE" id="PS51382"/>
    </source>
</evidence>
<protein>
    <submittedName>
        <fullName evidence="10">Related to SYG1 protein</fullName>
    </submittedName>
</protein>
<evidence type="ECO:0000313" key="10">
    <source>
        <dbReference type="EMBL" id="CZT03981.1"/>
    </source>
</evidence>
<dbReference type="GO" id="GO:0006817">
    <property type="term" value="P:phosphate ion transport"/>
    <property type="evidence" value="ECO:0007669"/>
    <property type="project" value="TreeGrafter"/>
</dbReference>
<reference evidence="11" key="1">
    <citation type="submission" date="2016-03" db="EMBL/GenBank/DDBJ databases">
        <authorList>
            <person name="Guldener U."/>
        </authorList>
    </citation>
    <scope>NUCLEOTIDE SEQUENCE [LARGE SCALE GENOMIC DNA]</scope>
    <source>
        <strain evidence="11">04CH-RAC-A.6.1</strain>
    </source>
</reference>
<feature type="region of interest" description="Disordered" evidence="6">
    <location>
        <begin position="84"/>
        <end position="170"/>
    </location>
</feature>
<dbReference type="InterPro" id="IPR004342">
    <property type="entry name" value="EXS_C"/>
</dbReference>
<name>A0A1E1L0D9_9HELO</name>
<evidence type="ECO:0000256" key="7">
    <source>
        <dbReference type="SAM" id="Phobius"/>
    </source>
</evidence>
<feature type="compositionally biased region" description="Polar residues" evidence="6">
    <location>
        <begin position="917"/>
        <end position="934"/>
    </location>
</feature>
<comment type="subcellular location">
    <subcellularLocation>
        <location evidence="1">Membrane</location>
        <topology evidence="1">Multi-pass membrane protein</topology>
    </subcellularLocation>
</comment>
<evidence type="ECO:0000256" key="6">
    <source>
        <dbReference type="SAM" id="MobiDB-lite"/>
    </source>
</evidence>
<dbReference type="InterPro" id="IPR004331">
    <property type="entry name" value="SPX_dom"/>
</dbReference>
<dbReference type="GO" id="GO:0016036">
    <property type="term" value="P:cellular response to phosphate starvation"/>
    <property type="evidence" value="ECO:0007669"/>
    <property type="project" value="TreeGrafter"/>
</dbReference>
<keyword evidence="5 7" id="KW-0472">Membrane</keyword>
<feature type="transmembrane region" description="Helical" evidence="7">
    <location>
        <begin position="523"/>
        <end position="543"/>
    </location>
</feature>
<feature type="transmembrane region" description="Helical" evidence="7">
    <location>
        <begin position="563"/>
        <end position="581"/>
    </location>
</feature>
<comment type="similarity">
    <text evidence="2">Belongs to the SYG1 (TC 2.A.94) family.</text>
</comment>
<evidence type="ECO:0000256" key="5">
    <source>
        <dbReference type="ARBA" id="ARBA00023136"/>
    </source>
</evidence>
<accession>A0A1E1L0D9</accession>
<dbReference type="PROSITE" id="PS51380">
    <property type="entry name" value="EXS"/>
    <property type="match status" value="1"/>
</dbReference>
<proteinExistence type="inferred from homology"/>
<feature type="transmembrane region" description="Helical" evidence="7">
    <location>
        <begin position="610"/>
        <end position="627"/>
    </location>
</feature>
<dbReference type="PANTHER" id="PTHR10783">
    <property type="entry name" value="XENOTROPIC AND POLYTROPIC RETROVIRUS RECEPTOR 1-RELATED"/>
    <property type="match status" value="1"/>
</dbReference>
<dbReference type="PROSITE" id="PS51382">
    <property type="entry name" value="SPX"/>
    <property type="match status" value="1"/>
</dbReference>
<dbReference type="AlphaFoldDB" id="A0A1E1L0D9"/>
<evidence type="ECO:0000256" key="1">
    <source>
        <dbReference type="ARBA" id="ARBA00004141"/>
    </source>
</evidence>
<evidence type="ECO:0000256" key="3">
    <source>
        <dbReference type="ARBA" id="ARBA00022692"/>
    </source>
</evidence>
<keyword evidence="11" id="KW-1185">Reference proteome</keyword>
<dbReference type="CDD" id="cd14475">
    <property type="entry name" value="SPX_SYG1_like"/>
    <property type="match status" value="1"/>
</dbReference>
<evidence type="ECO:0000313" key="11">
    <source>
        <dbReference type="Proteomes" id="UP000178912"/>
    </source>
</evidence>
<dbReference type="OrthoDB" id="9970435at2759"/>
<dbReference type="Pfam" id="PF03124">
    <property type="entry name" value="EXS"/>
    <property type="match status" value="1"/>
</dbReference>
<dbReference type="GO" id="GO:0005886">
    <property type="term" value="C:plasma membrane"/>
    <property type="evidence" value="ECO:0007669"/>
    <property type="project" value="TreeGrafter"/>
</dbReference>
<dbReference type="EMBL" id="FJUX01000066">
    <property type="protein sequence ID" value="CZT03981.1"/>
    <property type="molecule type" value="Genomic_DNA"/>
</dbReference>
<keyword evidence="4 7" id="KW-1133">Transmembrane helix</keyword>
<evidence type="ECO:0000256" key="2">
    <source>
        <dbReference type="ARBA" id="ARBA00009665"/>
    </source>
</evidence>
<dbReference type="GO" id="GO:0000822">
    <property type="term" value="F:inositol hexakisphosphate binding"/>
    <property type="evidence" value="ECO:0007669"/>
    <property type="project" value="TreeGrafter"/>
</dbReference>
<feature type="region of interest" description="Disordered" evidence="6">
    <location>
        <begin position="978"/>
        <end position="1048"/>
    </location>
</feature>
<organism evidence="10 11">
    <name type="scientific">Rhynchosporium agropyri</name>
    <dbReference type="NCBI Taxonomy" id="914238"/>
    <lineage>
        <taxon>Eukaryota</taxon>
        <taxon>Fungi</taxon>
        <taxon>Dikarya</taxon>
        <taxon>Ascomycota</taxon>
        <taxon>Pezizomycotina</taxon>
        <taxon>Leotiomycetes</taxon>
        <taxon>Helotiales</taxon>
        <taxon>Ploettnerulaceae</taxon>
        <taxon>Rhynchosporium</taxon>
    </lineage>
</organism>
<evidence type="ECO:0000259" key="8">
    <source>
        <dbReference type="PROSITE" id="PS51380"/>
    </source>
</evidence>
<feature type="compositionally biased region" description="Acidic residues" evidence="6">
    <location>
        <begin position="1016"/>
        <end position="1030"/>
    </location>
</feature>
<feature type="transmembrane region" description="Helical" evidence="7">
    <location>
        <begin position="789"/>
        <end position="811"/>
    </location>
</feature>
<feature type="region of interest" description="Disordered" evidence="6">
    <location>
        <begin position="903"/>
        <end position="963"/>
    </location>
</feature>
<dbReference type="Proteomes" id="UP000178912">
    <property type="component" value="Unassembled WGS sequence"/>
</dbReference>
<dbReference type="GO" id="GO:0005794">
    <property type="term" value="C:Golgi apparatus"/>
    <property type="evidence" value="ECO:0007669"/>
    <property type="project" value="TreeGrafter"/>
</dbReference>
<feature type="transmembrane region" description="Helical" evidence="7">
    <location>
        <begin position="831"/>
        <end position="853"/>
    </location>
</feature>
<keyword evidence="3 7" id="KW-0812">Transmembrane</keyword>
<dbReference type="PANTHER" id="PTHR10783:SF103">
    <property type="entry name" value="SOLUTE CARRIER FAMILY 53 MEMBER 1"/>
    <property type="match status" value="1"/>
</dbReference>
<gene>
    <name evidence="10" type="ORF">RAG0_10582</name>
</gene>
<dbReference type="Pfam" id="PF03105">
    <property type="entry name" value="SPX"/>
    <property type="match status" value="1"/>
</dbReference>
<feature type="transmembrane region" description="Helical" evidence="7">
    <location>
        <begin position="639"/>
        <end position="661"/>
    </location>
</feature>
<evidence type="ECO:0000256" key="4">
    <source>
        <dbReference type="ARBA" id="ARBA00022989"/>
    </source>
</evidence>